<dbReference type="Gene3D" id="3.30.70.370">
    <property type="match status" value="1"/>
</dbReference>
<dbReference type="Pfam" id="PF10536">
    <property type="entry name" value="PMD"/>
    <property type="match status" value="1"/>
</dbReference>
<evidence type="ECO:0000313" key="18">
    <source>
        <dbReference type="EMBL" id="KAG5546443.1"/>
    </source>
</evidence>
<dbReference type="PRINTS" id="PR00868">
    <property type="entry name" value="DNAPOLI"/>
</dbReference>
<gene>
    <name evidence="18" type="ORF">RHGRI_018580</name>
</gene>
<keyword evidence="5" id="KW-0235">DNA replication</keyword>
<evidence type="ECO:0000256" key="15">
    <source>
        <dbReference type="ARBA" id="ARBA00079253"/>
    </source>
</evidence>
<dbReference type="GO" id="GO:0004527">
    <property type="term" value="F:exonuclease activity"/>
    <property type="evidence" value="ECO:0007669"/>
    <property type="project" value="UniProtKB-KW"/>
</dbReference>
<dbReference type="InterPro" id="IPR019557">
    <property type="entry name" value="AminoTfrase-like_pln_mobile"/>
</dbReference>
<feature type="compositionally biased region" description="Basic and acidic residues" evidence="16">
    <location>
        <begin position="380"/>
        <end position="389"/>
    </location>
</feature>
<keyword evidence="6" id="KW-0540">Nuclease</keyword>
<dbReference type="GO" id="GO:0033259">
    <property type="term" value="P:plastid DNA replication"/>
    <property type="evidence" value="ECO:0007669"/>
    <property type="project" value="UniProtKB-ARBA"/>
</dbReference>
<evidence type="ECO:0000256" key="8">
    <source>
        <dbReference type="ARBA" id="ARBA00022801"/>
    </source>
</evidence>
<dbReference type="GO" id="GO:0005524">
    <property type="term" value="F:ATP binding"/>
    <property type="evidence" value="ECO:0007669"/>
    <property type="project" value="InterPro"/>
</dbReference>
<evidence type="ECO:0000313" key="19">
    <source>
        <dbReference type="Proteomes" id="UP000823749"/>
    </source>
</evidence>
<evidence type="ECO:0000256" key="13">
    <source>
        <dbReference type="ARBA" id="ARBA00023204"/>
    </source>
</evidence>
<dbReference type="InterPro" id="IPR011009">
    <property type="entry name" value="Kinase-like_dom_sf"/>
</dbReference>
<feature type="compositionally biased region" description="Basic residues" evidence="16">
    <location>
        <begin position="437"/>
        <end position="446"/>
    </location>
</feature>
<name>A0AAV6K201_9ERIC</name>
<dbReference type="GO" id="GO:0006264">
    <property type="term" value="P:mitochondrial DNA replication"/>
    <property type="evidence" value="ECO:0007669"/>
    <property type="project" value="UniProtKB-ARBA"/>
</dbReference>
<dbReference type="EC" id="2.7.7.7" evidence="2"/>
<dbReference type="Gene3D" id="3.30.420.10">
    <property type="entry name" value="Ribonuclease H-like superfamily/Ribonuclease H"/>
    <property type="match status" value="1"/>
</dbReference>
<dbReference type="SMART" id="SM00482">
    <property type="entry name" value="POLAc"/>
    <property type="match status" value="1"/>
</dbReference>
<reference evidence="18 19" key="1">
    <citation type="submission" date="2020-08" db="EMBL/GenBank/DDBJ databases">
        <title>Plant Genome Project.</title>
        <authorList>
            <person name="Zhang R.-G."/>
        </authorList>
    </citation>
    <scope>NUCLEOTIDE SEQUENCE [LARGE SCALE GENOMIC DNA]</scope>
    <source>
        <strain evidence="18">WSP0</strain>
        <tissue evidence="18">Leaf</tissue>
    </source>
</reference>
<sequence length="2045" mass="228839">MHSIHQSTWKKAGIYEAIVSSTYQIRLNREIVLGFAEKWCSDTNTFVFDWGEGTITLEDVLVLGGYSVLGKAVITPLENREMVEIDDKLMKGRREIQKGKSNRADQSKWGKLFMGSGSEIEHEAFLVLWLSRHVFPYSHRVTNRNVHSIAIHLARGTRIALAPAVLSLLYRDLRRLKNAIVLSKRKRKVGLSLFAPLQMVQIWAWERFPTLRPQPNPLKPGEPRMARWKWNNMKKKDIENVGMALNSAREYFQWRPYTISEENWVFPKFYIESDEWVSVCLGMVEDFELFSRFLRPSELVGLDCLECYLPHRVAMQFGMDQDLPGLVARFNDTPEIAWENYSRPIKDGRLYVPSRLFKSDVTTRYLEWWKQSMLAQKDALKGAKAEKSAKGPQKPPDVPKGKNVENDALGTPTKRKRFKPAKLDQKSITNSSVKSLHIQKGKKRKRVDKEAKSVGKDKHRLGNSAGKRMSGDGKKMEYQVEHRENTIRGEAMMGGSHGPSENVIVSFVGIPSDDGMSIGTNGRNISTQSTIDVPGLEARASKLEIVFARLKAEKLGVRAALRFSVIASNKKPLDWNTQMEIAEGAARGLEYLHETTNPPVIYRDFKASNILPDGEFNTKLSEFGLAKLGPTGDKSHVSINVMGTYGYKRGAAEYAYHQLNAPPLFKDMRKFSLMVDPLDCSCRLPIANGTFSSISGFSSSLKVKQSSSCNIMSSSGEYRHYPTDSSWKLEVLSGAGNPCARMVPNLSGHITSDREPVSYSPQLTKEENDIMSSSGEYRHYPTDSSWKLEVLSGAGNPCVRMVPNLSGHITSDREPVSCSPQLTKEENDIMTSSGEDRHYPTDSSWKLEVLSGAGNPCVRMVPNLSGHITSDREPVSCSPQLTKEENDIMTSSGEDRHYPTDSSWKLEVLSGAGNPCVRMVPNLSGHITSDREPDPQLMEQENEQVLEDKAARLWIEEADRLVKEKYELRDSDTPVFVHSNYNPVGFGIPRVEATANNGQYGLTDMQDGSDHLLSKDRMEASMVSGNSSREGTLRSSLGQGYMHSQAHTSGACSMKNEGNTSLIEKGPIVQSEGIEYNGSGGLSKEREEKTSKPLSGSSIDKPKDFDQFHVRERLVRIYEKVLVVDNISMARETVRMLTNQYRHRVAKIDVKQETPVDHGEMICFSIYSGPEVDFGNGKSCIWVWHNYSFDNHIIENYGFKVSGFHADTMHMARLWDSSRQTEGGYSLEALSGDPRVCHDENLIGKVSMKTIFGRGKVKKDGSNGKIIIIPPVEDLQREERKLWICYSAIDSISTLNLYESLKRKLLGMEWKVDGHIEGTMLDFYEKYWQPFGELLVTMETEGMLVNRAYLAEVEKVARAEQQVAANRFRNWASKYCPDAKYMNVGSDTQLRLLLFGGTLNSKDQNESLPLEKDFKVPNIEKVIEEGKKTPTKFRNIKLCRLESKLEPEMYTASGWPSVCGDALKTLAGKVSSEFDFTDEAQVLETKEGVSEDKEAVYGTAYAAFGGGLKGKEACHAIAALCEVCSIDSLISNFILPLQGSHISGKNGRIHGSLNINTETGRLSARRPSLQNQPALEKDRYKIRQAFVAAPGNSLIVADYGQLELRILAHLANCKSMLDAFKAGGDFHSRTAMNMYPHIREAVEQKSVLLEWHPQPGEDKPPVPLLKDAFASERRKAKMLNFSIAYGKTPVGLSRDWKVSVKEAKETVARWYNERKEVRNWQDERKKEACSKKRCVHTLLGRARLFPSVDRVTSSQRGHIERAAINTPVQGSAADVAMCAMLEISKNLRLKELGWRMLLQVHDEVILEGPTESAEEAKAIVVECMSKPFDGKNILRVDLSVDAKCAQNWFGSYSLLLVFRFVFIKGNLVNPALEILNFFHPEKDLYQALAIPGNMVLKLEAIRGGGGSIKVGTTGTIGALISRELDSTKSATQPTIATLVPIAAATTTAAAKRPIPRTSLDEASSSSSSTINKKSPETLRKTEHYRKTHKAPMLVSDTMSLDRTPRRDKPNKRGSYIVEIVDIKCGSRTANRLKKLSFSKLTETVA</sequence>
<organism evidence="18 19">
    <name type="scientific">Rhododendron griersonianum</name>
    <dbReference type="NCBI Taxonomy" id="479676"/>
    <lineage>
        <taxon>Eukaryota</taxon>
        <taxon>Viridiplantae</taxon>
        <taxon>Streptophyta</taxon>
        <taxon>Embryophyta</taxon>
        <taxon>Tracheophyta</taxon>
        <taxon>Spermatophyta</taxon>
        <taxon>Magnoliopsida</taxon>
        <taxon>eudicotyledons</taxon>
        <taxon>Gunneridae</taxon>
        <taxon>Pentapetalae</taxon>
        <taxon>asterids</taxon>
        <taxon>Ericales</taxon>
        <taxon>Ericaceae</taxon>
        <taxon>Ericoideae</taxon>
        <taxon>Rhodoreae</taxon>
        <taxon>Rhododendron</taxon>
    </lineage>
</organism>
<keyword evidence="3" id="KW-0808">Transferase</keyword>
<dbReference type="SUPFAM" id="SSF56672">
    <property type="entry name" value="DNA/RNA polymerases"/>
    <property type="match status" value="1"/>
</dbReference>
<dbReference type="FunFam" id="3.30.420.10:FF:000051">
    <property type="entry name" value="DNA polymerase I"/>
    <property type="match status" value="1"/>
</dbReference>
<dbReference type="Proteomes" id="UP000823749">
    <property type="component" value="Chromosome 6"/>
</dbReference>
<evidence type="ECO:0000256" key="1">
    <source>
        <dbReference type="ARBA" id="ARBA00007705"/>
    </source>
</evidence>
<evidence type="ECO:0000256" key="11">
    <source>
        <dbReference type="ARBA" id="ARBA00022946"/>
    </source>
</evidence>
<proteinExistence type="inferred from homology"/>
<feature type="region of interest" description="Disordered" evidence="16">
    <location>
        <begin position="1069"/>
        <end position="1101"/>
    </location>
</feature>
<comment type="caution">
    <text evidence="18">The sequence shown here is derived from an EMBL/GenBank/DDBJ whole genome shotgun (WGS) entry which is preliminary data.</text>
</comment>
<dbReference type="Pfam" id="PF00069">
    <property type="entry name" value="Pkinase"/>
    <property type="match status" value="1"/>
</dbReference>
<comment type="catalytic activity">
    <reaction evidence="14">
        <text>DNA(n) + a 2'-deoxyribonucleoside 5'-triphosphate = DNA(n+1) + diphosphate</text>
        <dbReference type="Rhea" id="RHEA:22508"/>
        <dbReference type="Rhea" id="RHEA-COMP:17339"/>
        <dbReference type="Rhea" id="RHEA-COMP:17340"/>
        <dbReference type="ChEBI" id="CHEBI:33019"/>
        <dbReference type="ChEBI" id="CHEBI:61560"/>
        <dbReference type="ChEBI" id="CHEBI:173112"/>
        <dbReference type="EC" id="2.7.7.7"/>
    </reaction>
</comment>
<keyword evidence="7" id="KW-0227">DNA damage</keyword>
<dbReference type="PROSITE" id="PS50011">
    <property type="entry name" value="PROTEIN_KINASE_DOM"/>
    <property type="match status" value="1"/>
</dbReference>
<evidence type="ECO:0000256" key="5">
    <source>
        <dbReference type="ARBA" id="ARBA00022705"/>
    </source>
</evidence>
<feature type="domain" description="Protein kinase" evidence="17">
    <location>
        <begin position="403"/>
        <end position="799"/>
    </location>
</feature>
<evidence type="ECO:0000256" key="12">
    <source>
        <dbReference type="ARBA" id="ARBA00023125"/>
    </source>
</evidence>
<dbReference type="Pfam" id="PF00476">
    <property type="entry name" value="DNA_pol_A"/>
    <property type="match status" value="2"/>
</dbReference>
<keyword evidence="12" id="KW-0238">DNA-binding</keyword>
<dbReference type="InterPro" id="IPR012337">
    <property type="entry name" value="RNaseH-like_sf"/>
</dbReference>
<dbReference type="GO" id="GO:0004672">
    <property type="term" value="F:protein kinase activity"/>
    <property type="evidence" value="ECO:0007669"/>
    <property type="project" value="InterPro"/>
</dbReference>
<feature type="compositionally biased region" description="Low complexity" evidence="16">
    <location>
        <begin position="1950"/>
        <end position="1968"/>
    </location>
</feature>
<dbReference type="GO" id="GO:0003677">
    <property type="term" value="F:DNA binding"/>
    <property type="evidence" value="ECO:0007669"/>
    <property type="project" value="UniProtKB-KW"/>
</dbReference>
<evidence type="ECO:0000256" key="6">
    <source>
        <dbReference type="ARBA" id="ARBA00022722"/>
    </source>
</evidence>
<dbReference type="PANTHER" id="PTHR10133">
    <property type="entry name" value="DNA POLYMERASE I"/>
    <property type="match status" value="1"/>
</dbReference>
<evidence type="ECO:0000256" key="3">
    <source>
        <dbReference type="ARBA" id="ARBA00022679"/>
    </source>
</evidence>
<evidence type="ECO:0000259" key="17">
    <source>
        <dbReference type="PROSITE" id="PS50011"/>
    </source>
</evidence>
<dbReference type="CDD" id="cd08640">
    <property type="entry name" value="DNA_pol_A_plastid_like"/>
    <property type="match status" value="1"/>
</dbReference>
<dbReference type="InterPro" id="IPR043502">
    <property type="entry name" value="DNA/RNA_pol_sf"/>
</dbReference>
<dbReference type="Gene3D" id="1.10.510.10">
    <property type="entry name" value="Transferase(Phosphotransferase) domain 1"/>
    <property type="match status" value="1"/>
</dbReference>
<dbReference type="GO" id="GO:0005739">
    <property type="term" value="C:mitochondrion"/>
    <property type="evidence" value="ECO:0007669"/>
    <property type="project" value="GOC"/>
</dbReference>
<dbReference type="Gene3D" id="1.10.150.20">
    <property type="entry name" value="5' to 3' exonuclease, C-terminal subdomain"/>
    <property type="match status" value="1"/>
</dbReference>
<dbReference type="InterPro" id="IPR001098">
    <property type="entry name" value="DNA-dir_DNA_pol_A_palm_dom"/>
</dbReference>
<evidence type="ECO:0000256" key="9">
    <source>
        <dbReference type="ARBA" id="ARBA00022839"/>
    </source>
</evidence>
<keyword evidence="4" id="KW-0548">Nucleotidyltransferase</keyword>
<dbReference type="SUPFAM" id="SSF56112">
    <property type="entry name" value="Protein kinase-like (PK-like)"/>
    <property type="match status" value="1"/>
</dbReference>
<accession>A0AAV6K201</accession>
<dbReference type="FunFam" id="1.10.150.20:FF:000034">
    <property type="entry name" value="DNA polymerase I"/>
    <property type="match status" value="1"/>
</dbReference>
<keyword evidence="13" id="KW-0234">DNA repair</keyword>
<keyword evidence="8" id="KW-0378">Hydrolase</keyword>
<dbReference type="PANTHER" id="PTHR10133:SF27">
    <property type="entry name" value="DNA POLYMERASE NU"/>
    <property type="match status" value="1"/>
</dbReference>
<keyword evidence="10" id="KW-0239">DNA-directed DNA polymerase</keyword>
<keyword evidence="11" id="KW-0809">Transit peptide</keyword>
<evidence type="ECO:0000256" key="14">
    <source>
        <dbReference type="ARBA" id="ARBA00049244"/>
    </source>
</evidence>
<dbReference type="InterPro" id="IPR000719">
    <property type="entry name" value="Prot_kinase_dom"/>
</dbReference>
<dbReference type="InterPro" id="IPR002298">
    <property type="entry name" value="DNA_polymerase_A"/>
</dbReference>
<dbReference type="EMBL" id="JACTNZ010000006">
    <property type="protein sequence ID" value="KAG5546443.1"/>
    <property type="molecule type" value="Genomic_DNA"/>
</dbReference>
<comment type="similarity">
    <text evidence="1">Belongs to the DNA polymerase type-A family.</text>
</comment>
<keyword evidence="9" id="KW-0269">Exonuclease</keyword>
<feature type="region of interest" description="Disordered" evidence="16">
    <location>
        <begin position="1950"/>
        <end position="1983"/>
    </location>
</feature>
<evidence type="ECO:0000256" key="2">
    <source>
        <dbReference type="ARBA" id="ARBA00012417"/>
    </source>
</evidence>
<dbReference type="GO" id="GO:0003887">
    <property type="term" value="F:DNA-directed DNA polymerase activity"/>
    <property type="evidence" value="ECO:0007669"/>
    <property type="project" value="UniProtKB-KW"/>
</dbReference>
<evidence type="ECO:0000256" key="16">
    <source>
        <dbReference type="SAM" id="MobiDB-lite"/>
    </source>
</evidence>
<dbReference type="SUPFAM" id="SSF53098">
    <property type="entry name" value="Ribonuclease H-like"/>
    <property type="match status" value="1"/>
</dbReference>
<dbReference type="GO" id="GO:0006302">
    <property type="term" value="P:double-strand break repair"/>
    <property type="evidence" value="ECO:0007669"/>
    <property type="project" value="TreeGrafter"/>
</dbReference>
<evidence type="ECO:0000256" key="10">
    <source>
        <dbReference type="ARBA" id="ARBA00022932"/>
    </source>
</evidence>
<feature type="compositionally biased region" description="Basic and acidic residues" evidence="16">
    <location>
        <begin position="447"/>
        <end position="456"/>
    </location>
</feature>
<dbReference type="InterPro" id="IPR036397">
    <property type="entry name" value="RNaseH_sf"/>
</dbReference>
<evidence type="ECO:0000256" key="4">
    <source>
        <dbReference type="ARBA" id="ARBA00022695"/>
    </source>
</evidence>
<keyword evidence="19" id="KW-1185">Reference proteome</keyword>
<dbReference type="GO" id="GO:0009507">
    <property type="term" value="C:chloroplast"/>
    <property type="evidence" value="ECO:0007669"/>
    <property type="project" value="UniProtKB-ARBA"/>
</dbReference>
<protein>
    <recommendedName>
        <fullName evidence="2">DNA-directed DNA polymerase</fullName>
        <ecNumber evidence="2">2.7.7.7</ecNumber>
    </recommendedName>
    <alternativeName>
        <fullName evidence="15">DNA polymerase PolI-like B</fullName>
    </alternativeName>
</protein>
<feature type="region of interest" description="Disordered" evidence="16">
    <location>
        <begin position="380"/>
        <end position="475"/>
    </location>
</feature>
<evidence type="ECO:0000256" key="7">
    <source>
        <dbReference type="ARBA" id="ARBA00022763"/>
    </source>
</evidence>